<evidence type="ECO:0000256" key="4">
    <source>
        <dbReference type="RuleBase" id="RU003345"/>
    </source>
</evidence>
<dbReference type="RefSeq" id="WP_246344363.1">
    <property type="nucleotide sequence ID" value="NZ_JACHNU010000001.1"/>
</dbReference>
<dbReference type="PROSITE" id="PS00687">
    <property type="entry name" value="ALDEHYDE_DEHYDR_GLU"/>
    <property type="match status" value="1"/>
</dbReference>
<dbReference type="Gene3D" id="3.40.309.10">
    <property type="entry name" value="Aldehyde Dehydrogenase, Chain A, domain 2"/>
    <property type="match status" value="1"/>
</dbReference>
<protein>
    <submittedName>
        <fullName evidence="6">Acyl-CoA reductase-like NAD-dependent aldehyde dehydrogenase</fullName>
    </submittedName>
</protein>
<evidence type="ECO:0000313" key="6">
    <source>
        <dbReference type="EMBL" id="MBB4660595.1"/>
    </source>
</evidence>
<dbReference type="SUPFAM" id="SSF53720">
    <property type="entry name" value="ALDH-like"/>
    <property type="match status" value="1"/>
</dbReference>
<evidence type="ECO:0000256" key="3">
    <source>
        <dbReference type="PROSITE-ProRule" id="PRU10007"/>
    </source>
</evidence>
<evidence type="ECO:0000259" key="5">
    <source>
        <dbReference type="Pfam" id="PF00171"/>
    </source>
</evidence>
<proteinExistence type="inferred from homology"/>
<gene>
    <name evidence="6" type="ORF">BDZ31_000168</name>
</gene>
<organism evidence="6 7">
    <name type="scientific">Conexibacter arvalis</name>
    <dbReference type="NCBI Taxonomy" id="912552"/>
    <lineage>
        <taxon>Bacteria</taxon>
        <taxon>Bacillati</taxon>
        <taxon>Actinomycetota</taxon>
        <taxon>Thermoleophilia</taxon>
        <taxon>Solirubrobacterales</taxon>
        <taxon>Conexibacteraceae</taxon>
        <taxon>Conexibacter</taxon>
    </lineage>
</organism>
<dbReference type="PROSITE" id="PS00070">
    <property type="entry name" value="ALDEHYDE_DEHYDR_CYS"/>
    <property type="match status" value="1"/>
</dbReference>
<dbReference type="InterPro" id="IPR016163">
    <property type="entry name" value="Ald_DH_C"/>
</dbReference>
<feature type="active site" evidence="3">
    <location>
        <position position="248"/>
    </location>
</feature>
<comment type="caution">
    <text evidence="6">The sequence shown here is derived from an EMBL/GenBank/DDBJ whole genome shotgun (WGS) entry which is preliminary data.</text>
</comment>
<evidence type="ECO:0000313" key="7">
    <source>
        <dbReference type="Proteomes" id="UP000585272"/>
    </source>
</evidence>
<dbReference type="InterPro" id="IPR016162">
    <property type="entry name" value="Ald_DH_N"/>
</dbReference>
<evidence type="ECO:0000256" key="2">
    <source>
        <dbReference type="ARBA" id="ARBA00023002"/>
    </source>
</evidence>
<dbReference type="AlphaFoldDB" id="A0A840I8E5"/>
<dbReference type="GO" id="GO:0016620">
    <property type="term" value="F:oxidoreductase activity, acting on the aldehyde or oxo group of donors, NAD or NADP as acceptor"/>
    <property type="evidence" value="ECO:0007669"/>
    <property type="project" value="InterPro"/>
</dbReference>
<comment type="similarity">
    <text evidence="1 4">Belongs to the aldehyde dehydrogenase family.</text>
</comment>
<accession>A0A840I8E5</accession>
<dbReference type="Gene3D" id="3.40.605.10">
    <property type="entry name" value="Aldehyde Dehydrogenase, Chain A, domain 1"/>
    <property type="match status" value="1"/>
</dbReference>
<keyword evidence="7" id="KW-1185">Reference proteome</keyword>
<reference evidence="6 7" key="1">
    <citation type="submission" date="2020-08" db="EMBL/GenBank/DDBJ databases">
        <title>Genomic Encyclopedia of Archaeal and Bacterial Type Strains, Phase II (KMG-II): from individual species to whole genera.</title>
        <authorList>
            <person name="Goeker M."/>
        </authorList>
    </citation>
    <scope>NUCLEOTIDE SEQUENCE [LARGE SCALE GENOMIC DNA]</scope>
    <source>
        <strain evidence="6 7">DSM 23288</strain>
    </source>
</reference>
<dbReference type="PANTHER" id="PTHR11699">
    <property type="entry name" value="ALDEHYDE DEHYDROGENASE-RELATED"/>
    <property type="match status" value="1"/>
</dbReference>
<dbReference type="Proteomes" id="UP000585272">
    <property type="component" value="Unassembled WGS sequence"/>
</dbReference>
<dbReference type="InterPro" id="IPR016160">
    <property type="entry name" value="Ald_DH_CS_CYS"/>
</dbReference>
<dbReference type="InterPro" id="IPR016161">
    <property type="entry name" value="Ald_DH/histidinol_DH"/>
</dbReference>
<dbReference type="FunFam" id="3.40.605.10:FF:000007">
    <property type="entry name" value="NAD/NADP-dependent betaine aldehyde dehydrogenase"/>
    <property type="match status" value="1"/>
</dbReference>
<dbReference type="FunFam" id="3.40.309.10:FF:000012">
    <property type="entry name" value="Betaine aldehyde dehydrogenase"/>
    <property type="match status" value="1"/>
</dbReference>
<keyword evidence="2 4" id="KW-0560">Oxidoreductase</keyword>
<sequence length="482" mass="49118">MPSELGLSIGGARVPAASGATYAVVEPATGEQLAQVADGGAEDARRAVAAAEAAQRRWAAAGPGERRRCMLRLAELIDARAEELALLDSRSSGKPLRDTRGEVGFASAIMRYYAGMLDNLAGQTLPADGDGVLLTLREPLGVVAAITPFNGPLATAALKAAPALAAGNAVVVKPAPATPLSSLVLADLAAEAGLPDGLLAVVAGSGAEPGIALVDDPRVGMVSFTGSSAVGIEIARRAAGTLKRLTLELGGKSACIVFDDADVEQVGALAPLPAFVNAGQDCCARSRLIVHERVREALLERYVATAEALALGDPTDPATEVGPLVSQTARERVDGYVRGGVADGAALLTGGRAPDDPSLARGAYYLPTVLDGVAAASPLAQEELFGPVVSVLSFRTEEEAIALANDSRYGLSGSIWTRDVGRALRVARALDTGALGVNSNSSVFMNAPFGGRKLSGQGYEYGRAALEAATQVKSVFLSTAAA</sequence>
<name>A0A840I8E5_9ACTN</name>
<dbReference type="EMBL" id="JACHNU010000001">
    <property type="protein sequence ID" value="MBB4660595.1"/>
    <property type="molecule type" value="Genomic_DNA"/>
</dbReference>
<dbReference type="InterPro" id="IPR029510">
    <property type="entry name" value="Ald_DH_CS_GLU"/>
</dbReference>
<evidence type="ECO:0000256" key="1">
    <source>
        <dbReference type="ARBA" id="ARBA00009986"/>
    </source>
</evidence>
<dbReference type="InterPro" id="IPR015590">
    <property type="entry name" value="Aldehyde_DH_dom"/>
</dbReference>
<dbReference type="Pfam" id="PF00171">
    <property type="entry name" value="Aldedh"/>
    <property type="match status" value="1"/>
</dbReference>
<feature type="domain" description="Aldehyde dehydrogenase" evidence="5">
    <location>
        <begin position="17"/>
        <end position="475"/>
    </location>
</feature>